<dbReference type="AlphaFoldDB" id="E3CUM3"/>
<dbReference type="Gene3D" id="3.90.230.10">
    <property type="entry name" value="Creatinase/methionine aminopeptidase superfamily"/>
    <property type="match status" value="1"/>
</dbReference>
<evidence type="ECO:0000256" key="6">
    <source>
        <dbReference type="HAMAP-Rule" id="MF_01974"/>
    </source>
</evidence>
<evidence type="ECO:0000313" key="9">
    <source>
        <dbReference type="EMBL" id="EFQ24039.1"/>
    </source>
</evidence>
<feature type="binding site" evidence="6">
    <location>
        <position position="239"/>
    </location>
    <ligand>
        <name>a divalent metal cation</name>
        <dbReference type="ChEBI" id="CHEBI:60240"/>
        <label>1</label>
    </ligand>
</feature>
<keyword evidence="3 6" id="KW-0645">Protease</keyword>
<evidence type="ECO:0000256" key="7">
    <source>
        <dbReference type="RuleBase" id="RU003653"/>
    </source>
</evidence>
<evidence type="ECO:0000256" key="1">
    <source>
        <dbReference type="ARBA" id="ARBA00002521"/>
    </source>
</evidence>
<proteinExistence type="inferred from homology"/>
<dbReference type="PaxDb" id="584708-Apau_1620"/>
<sequence>MITFKNDPDLVAMRKAGKVVADVLRHLRDLVRPGVDTWTLDQAAEELLSKENAKPAFKGYRVPGIPKPFPGTICASINQEVVHGIPSKDRVLVEGDILSVDMGALVGGFYGDAACTYPVGAISEAREKLLAVTLKGLHEGIACVRDGATVGDVGHAVERTVLAEGCGLVREYAGHGIGRHLHESPQVPNYGKPGTGITLKSRMTICIEPMVMSGKEAVKSLSDGWTVVTVDGSDAAHFEHAVLVTAEGHEILTPWET</sequence>
<evidence type="ECO:0000256" key="2">
    <source>
        <dbReference type="ARBA" id="ARBA00022438"/>
    </source>
</evidence>
<comment type="catalytic activity">
    <reaction evidence="6 7">
        <text>Release of N-terminal amino acids, preferentially methionine, from peptides and arylamides.</text>
        <dbReference type="EC" id="3.4.11.18"/>
    </reaction>
</comment>
<feature type="binding site" evidence="6">
    <location>
        <position position="112"/>
    </location>
    <ligand>
        <name>a divalent metal cation</name>
        <dbReference type="ChEBI" id="CHEBI:60240"/>
        <label>2</label>
        <note>catalytic</note>
    </ligand>
</feature>
<feature type="binding site" evidence="6">
    <location>
        <position position="182"/>
    </location>
    <ligand>
        <name>substrate</name>
    </ligand>
</feature>
<dbReference type="InterPro" id="IPR036005">
    <property type="entry name" value="Creatinase/aminopeptidase-like"/>
</dbReference>
<dbReference type="PRINTS" id="PR00599">
    <property type="entry name" value="MAPEPTIDASE"/>
</dbReference>
<feature type="binding site" evidence="6">
    <location>
        <position position="83"/>
    </location>
    <ligand>
        <name>substrate</name>
    </ligand>
</feature>
<dbReference type="GO" id="GO:0070006">
    <property type="term" value="F:metalloaminopeptidase activity"/>
    <property type="evidence" value="ECO:0007669"/>
    <property type="project" value="UniProtKB-UniRule"/>
</dbReference>
<dbReference type="InterPro" id="IPR000994">
    <property type="entry name" value="Pept_M24"/>
</dbReference>
<dbReference type="HOGENOM" id="CLU_015857_0_1_0"/>
<comment type="cofactor">
    <cofactor evidence="6">
        <name>Co(2+)</name>
        <dbReference type="ChEBI" id="CHEBI:48828"/>
    </cofactor>
    <cofactor evidence="6">
        <name>Zn(2+)</name>
        <dbReference type="ChEBI" id="CHEBI:29105"/>
    </cofactor>
    <cofactor evidence="6">
        <name>Mn(2+)</name>
        <dbReference type="ChEBI" id="CHEBI:29035"/>
    </cofactor>
    <cofactor evidence="6">
        <name>Fe(2+)</name>
        <dbReference type="ChEBI" id="CHEBI:29033"/>
    </cofactor>
    <text evidence="6">Binds 2 divalent metal cations per subunit. Has a high-affinity and a low affinity metal-binding site. The true nature of the physiological cofactor is under debate. The enzyme is active with cobalt, zinc, manganese or divalent iron ions. Most likely, methionine aminopeptidases function as mononuclear Fe(2+)-metalloproteases under physiological conditions, and the catalytically relevant metal-binding site has been assigned to the histidine-containing high-affinity site.</text>
</comment>
<dbReference type="GO" id="GO:0004239">
    <property type="term" value="F:initiator methionyl aminopeptidase activity"/>
    <property type="evidence" value="ECO:0007669"/>
    <property type="project" value="UniProtKB-UniRule"/>
</dbReference>
<dbReference type="eggNOG" id="COG0024">
    <property type="taxonomic scope" value="Bacteria"/>
</dbReference>
<keyword evidence="2 6" id="KW-0031">Aminopeptidase</keyword>
<dbReference type="GO" id="GO:0046872">
    <property type="term" value="F:metal ion binding"/>
    <property type="evidence" value="ECO:0007669"/>
    <property type="project" value="UniProtKB-UniRule"/>
</dbReference>
<feature type="binding site" evidence="6">
    <location>
        <position position="208"/>
    </location>
    <ligand>
        <name>a divalent metal cation</name>
        <dbReference type="ChEBI" id="CHEBI:60240"/>
        <label>2</label>
        <note>catalytic</note>
    </ligand>
</feature>
<comment type="subunit">
    <text evidence="6">Monomer.</text>
</comment>
<dbReference type="PANTHER" id="PTHR43330">
    <property type="entry name" value="METHIONINE AMINOPEPTIDASE"/>
    <property type="match status" value="1"/>
</dbReference>
<evidence type="ECO:0000313" key="10">
    <source>
        <dbReference type="Proteomes" id="UP000005096"/>
    </source>
</evidence>
<dbReference type="STRING" id="584708.Apau_1620"/>
<comment type="similarity">
    <text evidence="6">Belongs to the peptidase M24A family. Methionine aminopeptidase type 1 subfamily.</text>
</comment>
<dbReference type="InterPro" id="IPR001714">
    <property type="entry name" value="Pept_M24_MAP"/>
</dbReference>
<name>E3CUM3_9BACT</name>
<dbReference type="GO" id="GO:0006508">
    <property type="term" value="P:proteolysis"/>
    <property type="evidence" value="ECO:0007669"/>
    <property type="project" value="UniProtKB-KW"/>
</dbReference>
<dbReference type="NCBIfam" id="TIGR00500">
    <property type="entry name" value="met_pdase_I"/>
    <property type="match status" value="1"/>
</dbReference>
<dbReference type="Pfam" id="PF00557">
    <property type="entry name" value="Peptidase_M24"/>
    <property type="match status" value="1"/>
</dbReference>
<feature type="domain" description="Peptidase M24" evidence="8">
    <location>
        <begin position="12"/>
        <end position="246"/>
    </location>
</feature>
<keyword evidence="5 6" id="KW-0378">Hydrolase</keyword>
<accession>E3CUM3</accession>
<dbReference type="InterPro" id="IPR002467">
    <property type="entry name" value="Pept_M24A_MAP1"/>
</dbReference>
<evidence type="ECO:0000259" key="8">
    <source>
        <dbReference type="Pfam" id="PF00557"/>
    </source>
</evidence>
<dbReference type="Proteomes" id="UP000005096">
    <property type="component" value="Chromosome"/>
</dbReference>
<dbReference type="CDD" id="cd01086">
    <property type="entry name" value="MetAP1"/>
    <property type="match status" value="1"/>
</dbReference>
<feature type="binding site" evidence="6">
    <location>
        <position position="112"/>
    </location>
    <ligand>
        <name>a divalent metal cation</name>
        <dbReference type="ChEBI" id="CHEBI:60240"/>
        <label>1</label>
    </ligand>
</feature>
<comment type="function">
    <text evidence="1 6">Removes the N-terminal methionine from nascent proteins. The N-terminal methionine is often cleaved when the second residue in the primary sequence is small and uncharged (Met-Ala-, Cys, Gly, Pro, Ser, Thr, or Val). Requires deformylation of the N(alpha)-formylated initiator methionine before it can be hydrolyzed.</text>
</comment>
<feature type="binding site" evidence="6">
    <location>
        <position position="101"/>
    </location>
    <ligand>
        <name>a divalent metal cation</name>
        <dbReference type="ChEBI" id="CHEBI:60240"/>
        <label>1</label>
    </ligand>
</feature>
<keyword evidence="4 6" id="KW-0479">Metal-binding</keyword>
<feature type="binding site" evidence="6">
    <location>
        <position position="239"/>
    </location>
    <ligand>
        <name>a divalent metal cation</name>
        <dbReference type="ChEBI" id="CHEBI:60240"/>
        <label>2</label>
        <note>catalytic</note>
    </ligand>
</feature>
<keyword evidence="10" id="KW-1185">Reference proteome</keyword>
<evidence type="ECO:0000256" key="4">
    <source>
        <dbReference type="ARBA" id="ARBA00022723"/>
    </source>
</evidence>
<reference evidence="9 10" key="1">
    <citation type="journal article" date="2010" name="Stand. Genomic Sci.">
        <title>Non-contiguous finished genome sequence of Aminomonas paucivorans type strain (GLU-3).</title>
        <authorList>
            <person name="Pitluck S."/>
            <person name="Yasawong M."/>
            <person name="Held B."/>
            <person name="Lapidus A."/>
            <person name="Nolan M."/>
            <person name="Copeland A."/>
            <person name="Lucas S."/>
            <person name="Del Rio T.G."/>
            <person name="Tice H."/>
            <person name="Cheng J.F."/>
            <person name="Chertkov O."/>
            <person name="Goodwin L."/>
            <person name="Tapia R."/>
            <person name="Han C."/>
            <person name="Liolios K."/>
            <person name="Ivanova N."/>
            <person name="Mavromatis K."/>
            <person name="Ovchinnikova G."/>
            <person name="Pati A."/>
            <person name="Chen A."/>
            <person name="Palaniappan K."/>
            <person name="Land M."/>
            <person name="Hauser L."/>
            <person name="Chang Y.J."/>
            <person name="Jeffries C.D."/>
            <person name="Pukall R."/>
            <person name="Spring S."/>
            <person name="Rohde M."/>
            <person name="Sikorski J."/>
            <person name="Goker M."/>
            <person name="Woyke T."/>
            <person name="Bristow J."/>
            <person name="Eisen J.A."/>
            <person name="Markowitz V."/>
            <person name="Hugenholtz P."/>
            <person name="Kyrpides N.C."/>
            <person name="Klenk H.P."/>
        </authorList>
    </citation>
    <scope>NUCLEOTIDE SEQUENCE [LARGE SCALE GENOMIC DNA]</scope>
    <source>
        <strain evidence="9 10">DSM 12260</strain>
    </source>
</reference>
<dbReference type="HAMAP" id="MF_01974">
    <property type="entry name" value="MetAP_1"/>
    <property type="match status" value="1"/>
</dbReference>
<gene>
    <name evidence="6" type="primary">map</name>
    <name evidence="9" type="ORF">Apau_1620</name>
</gene>
<evidence type="ECO:0000256" key="5">
    <source>
        <dbReference type="ARBA" id="ARBA00022801"/>
    </source>
</evidence>
<dbReference type="RefSeq" id="WP_006301257.1">
    <property type="nucleotide sequence ID" value="NZ_CM001022.1"/>
</dbReference>
<dbReference type="OrthoDB" id="9802055at2"/>
<feature type="binding site" evidence="6">
    <location>
        <position position="175"/>
    </location>
    <ligand>
        <name>a divalent metal cation</name>
        <dbReference type="ChEBI" id="CHEBI:60240"/>
        <label>2</label>
        <note>catalytic</note>
    </ligand>
</feature>
<dbReference type="EMBL" id="CM001022">
    <property type="protein sequence ID" value="EFQ24039.1"/>
    <property type="molecule type" value="Genomic_DNA"/>
</dbReference>
<dbReference type="PANTHER" id="PTHR43330:SF27">
    <property type="entry name" value="METHIONINE AMINOPEPTIDASE"/>
    <property type="match status" value="1"/>
</dbReference>
<dbReference type="SUPFAM" id="SSF55920">
    <property type="entry name" value="Creatinase/aminopeptidase"/>
    <property type="match status" value="1"/>
</dbReference>
<dbReference type="GO" id="GO:0005829">
    <property type="term" value="C:cytosol"/>
    <property type="evidence" value="ECO:0007669"/>
    <property type="project" value="TreeGrafter"/>
</dbReference>
<protein>
    <recommendedName>
        <fullName evidence="6 7">Methionine aminopeptidase</fullName>
        <shortName evidence="6">MAP</shortName>
        <shortName evidence="6">MetAP</shortName>
        <ecNumber evidence="6 7">3.4.11.18</ecNumber>
    </recommendedName>
    <alternativeName>
        <fullName evidence="6">Peptidase M</fullName>
    </alternativeName>
</protein>
<dbReference type="PROSITE" id="PS00680">
    <property type="entry name" value="MAP_1"/>
    <property type="match status" value="1"/>
</dbReference>
<dbReference type="EC" id="3.4.11.18" evidence="6 7"/>
<organism evidence="9 10">
    <name type="scientific">Aminomonas paucivorans DSM 12260</name>
    <dbReference type="NCBI Taxonomy" id="584708"/>
    <lineage>
        <taxon>Bacteria</taxon>
        <taxon>Thermotogati</taxon>
        <taxon>Synergistota</taxon>
        <taxon>Synergistia</taxon>
        <taxon>Synergistales</taxon>
        <taxon>Synergistaceae</taxon>
        <taxon>Aminomonas</taxon>
    </lineage>
</organism>
<evidence type="ECO:0000256" key="3">
    <source>
        <dbReference type="ARBA" id="ARBA00022670"/>
    </source>
</evidence>